<evidence type="ECO:0000256" key="1">
    <source>
        <dbReference type="ARBA" id="ARBA00004721"/>
    </source>
</evidence>
<dbReference type="FunFam" id="3.40.50.2000:FF:000087">
    <property type="entry name" value="Glycosyltransferase"/>
    <property type="match status" value="1"/>
</dbReference>
<dbReference type="InterPro" id="IPR035595">
    <property type="entry name" value="UDP_glycos_trans_CS"/>
</dbReference>
<protein>
    <recommendedName>
        <fullName evidence="5">Glycosyltransferase</fullName>
        <ecNumber evidence="5">2.4.1.-</ecNumber>
    </recommendedName>
</protein>
<accession>A0A0J8B4W6</accession>
<evidence type="ECO:0000256" key="3">
    <source>
        <dbReference type="ARBA" id="ARBA00022679"/>
    </source>
</evidence>
<dbReference type="Gramene" id="KMS96259">
    <property type="protein sequence ID" value="KMS96259"/>
    <property type="gene ID" value="BVRB_000660"/>
</dbReference>
<name>A0A0J8B4W6_BETVV</name>
<dbReference type="InterPro" id="IPR050481">
    <property type="entry name" value="UDP-glycosyltransf_plant"/>
</dbReference>
<dbReference type="Proteomes" id="UP000035740">
    <property type="component" value="Unassembled WGS sequence"/>
</dbReference>
<comment type="pathway">
    <text evidence="1">Secondary metabolite biosynthesis; terpenoid biosynthesis.</text>
</comment>
<dbReference type="Gene3D" id="3.40.50.2000">
    <property type="entry name" value="Glycogen Phosphorylase B"/>
    <property type="match status" value="2"/>
</dbReference>
<dbReference type="GO" id="GO:0035251">
    <property type="term" value="F:UDP-glucosyltransferase activity"/>
    <property type="evidence" value="ECO:0007669"/>
    <property type="project" value="InterPro"/>
</dbReference>
<evidence type="ECO:0000256" key="4">
    <source>
        <dbReference type="RuleBase" id="RU003718"/>
    </source>
</evidence>
<dbReference type="SUPFAM" id="SSF53756">
    <property type="entry name" value="UDP-Glycosyltransferase/glycogen phosphorylase"/>
    <property type="match status" value="1"/>
</dbReference>
<dbReference type="PANTHER" id="PTHR48049">
    <property type="entry name" value="GLYCOSYLTRANSFERASE"/>
    <property type="match status" value="1"/>
</dbReference>
<sequence>MNMAEKIEKPLHIAMYSWFAFGHLTSFLQLANKLAQRGHKISFFLPTKTQQKLTPHNHHPHLITFIPIAVPAVEGLPSGAETTADVPYEARSLIMAAMDLTQDTIESLLSQLKPDLVFFDFTEWLPNVARKHGVKSVYYATLLAVSGAYFLPRARAQLGGRDLTRPPPGFPPSKSMITLRDHEARAVGYAVTQMEFGGPGKMMLQRHAVALEACDAFAAKSCREMEGDYCDFVYNVYRKPLLLAGPVVPEPPAARLDDKLNAWLSSFAKDSVIYCALGSECFLSKDRFQELLLGLELTGMPFLAALKLPIGYETMEHALPEGFEERTKGRGIVHGDWVQQQLILQHPSVGCFVTHCGAGSLSEAMVSNCQLVLFPQVTDQFINARFLSLDLKVGVEVEIGEDGILTKDGICKTIKVIMDPKSEVGREARINRVKWRDFLLAKGLEASYISGFIQNLRGLVG</sequence>
<evidence type="ECO:0000256" key="5">
    <source>
        <dbReference type="RuleBase" id="RU362057"/>
    </source>
</evidence>
<dbReference type="InterPro" id="IPR002213">
    <property type="entry name" value="UDP_glucos_trans"/>
</dbReference>
<dbReference type="Pfam" id="PF00201">
    <property type="entry name" value="UDPGT"/>
    <property type="match status" value="1"/>
</dbReference>
<dbReference type="AlphaFoldDB" id="A0A0J8B4W6"/>
<evidence type="ECO:0000313" key="6">
    <source>
        <dbReference type="EMBL" id="KMS96259.1"/>
    </source>
</evidence>
<dbReference type="CDD" id="cd03784">
    <property type="entry name" value="GT1_Gtf-like"/>
    <property type="match status" value="1"/>
</dbReference>
<keyword evidence="4" id="KW-0328">Glycosyltransferase</keyword>
<evidence type="ECO:0000256" key="2">
    <source>
        <dbReference type="ARBA" id="ARBA00009995"/>
    </source>
</evidence>
<gene>
    <name evidence="6" type="ORF">BVRB_000660</name>
</gene>
<keyword evidence="3 4" id="KW-0808">Transferase</keyword>
<comment type="similarity">
    <text evidence="2 4">Belongs to the UDP-glycosyltransferase family.</text>
</comment>
<keyword evidence="7" id="KW-1185">Reference proteome</keyword>
<dbReference type="PANTHER" id="PTHR48049:SF34">
    <property type="entry name" value="UDP-GLYCOSYLTRANSFERASE 79B30-LIKE"/>
    <property type="match status" value="1"/>
</dbReference>
<organism evidence="6 7">
    <name type="scientific">Beta vulgaris subsp. vulgaris</name>
    <name type="common">Beet</name>
    <dbReference type="NCBI Taxonomy" id="3555"/>
    <lineage>
        <taxon>Eukaryota</taxon>
        <taxon>Viridiplantae</taxon>
        <taxon>Streptophyta</taxon>
        <taxon>Embryophyta</taxon>
        <taxon>Tracheophyta</taxon>
        <taxon>Spermatophyta</taxon>
        <taxon>Magnoliopsida</taxon>
        <taxon>eudicotyledons</taxon>
        <taxon>Gunneridae</taxon>
        <taxon>Pentapetalae</taxon>
        <taxon>Caryophyllales</taxon>
        <taxon>Chenopodiaceae</taxon>
        <taxon>Betoideae</taxon>
        <taxon>Beta</taxon>
    </lineage>
</organism>
<dbReference type="EC" id="2.4.1.-" evidence="5"/>
<dbReference type="FunFam" id="3.40.50.2000:FF:000037">
    <property type="entry name" value="Glycosyltransferase"/>
    <property type="match status" value="1"/>
</dbReference>
<dbReference type="eggNOG" id="KOG1192">
    <property type="taxonomic scope" value="Eukaryota"/>
</dbReference>
<dbReference type="OMA" id="MVLEERW"/>
<dbReference type="PROSITE" id="PS00375">
    <property type="entry name" value="UDPGT"/>
    <property type="match status" value="1"/>
</dbReference>
<evidence type="ECO:0000313" key="7">
    <source>
        <dbReference type="Proteomes" id="UP000035740"/>
    </source>
</evidence>
<reference evidence="6 7" key="1">
    <citation type="journal article" date="2014" name="Nature">
        <title>The genome of the recently domesticated crop plant sugar beet (Beta vulgaris).</title>
        <authorList>
            <person name="Dohm J.C."/>
            <person name="Minoche A.E."/>
            <person name="Holtgrawe D."/>
            <person name="Capella-Gutierrez S."/>
            <person name="Zakrzewski F."/>
            <person name="Tafer H."/>
            <person name="Rupp O."/>
            <person name="Sorensen T.R."/>
            <person name="Stracke R."/>
            <person name="Reinhardt R."/>
            <person name="Goesmann A."/>
            <person name="Kraft T."/>
            <person name="Schulz B."/>
            <person name="Stadler P.F."/>
            <person name="Schmidt T."/>
            <person name="Gabaldon T."/>
            <person name="Lehrach H."/>
            <person name="Weisshaar B."/>
            <person name="Himmelbauer H."/>
        </authorList>
    </citation>
    <scope>NUCLEOTIDE SEQUENCE [LARGE SCALE GENOMIC DNA]</scope>
    <source>
        <tissue evidence="6">Taproot</tissue>
    </source>
</reference>
<proteinExistence type="inferred from homology"/>
<dbReference type="OrthoDB" id="5835829at2759"/>
<dbReference type="EMBL" id="KQ090397">
    <property type="protein sequence ID" value="KMS96259.1"/>
    <property type="molecule type" value="Genomic_DNA"/>
</dbReference>